<dbReference type="GeneID" id="110250972"/>
<accession>A0A913Y0S1</accession>
<keyword evidence="2" id="KW-0067">ATP-binding</keyword>
<dbReference type="PANTHER" id="PTHR46844">
    <property type="entry name" value="SLR5058 PROTEIN"/>
    <property type="match status" value="1"/>
</dbReference>
<dbReference type="InterPro" id="IPR007111">
    <property type="entry name" value="NACHT_NTPase"/>
</dbReference>
<evidence type="ECO:0000256" key="2">
    <source>
        <dbReference type="ARBA" id="ARBA00022840"/>
    </source>
</evidence>
<name>A0A913Y0S1_EXADI</name>
<evidence type="ECO:0000313" key="7">
    <source>
        <dbReference type="Proteomes" id="UP000887567"/>
    </source>
</evidence>
<evidence type="ECO:0000313" key="6">
    <source>
        <dbReference type="EnsemblMetazoa" id="XP_020913295.1"/>
    </source>
</evidence>
<evidence type="ECO:0000256" key="1">
    <source>
        <dbReference type="ARBA" id="ARBA00022741"/>
    </source>
</evidence>
<keyword evidence="7" id="KW-1185">Reference proteome</keyword>
<dbReference type="OrthoDB" id="120976at2759"/>
<feature type="domain" description="NACHT" evidence="5">
    <location>
        <begin position="322"/>
        <end position="464"/>
    </location>
</feature>
<dbReference type="PANTHER" id="PTHR46844:SF1">
    <property type="entry name" value="SLR5058 PROTEIN"/>
    <property type="match status" value="1"/>
</dbReference>
<evidence type="ECO:0000256" key="4">
    <source>
        <dbReference type="SAM" id="MobiDB-lite"/>
    </source>
</evidence>
<dbReference type="EnsemblMetazoa" id="XM_021057636.2">
    <property type="protein sequence ID" value="XP_020913295.1"/>
    <property type="gene ID" value="LOC110250972"/>
</dbReference>
<dbReference type="AlphaFoldDB" id="A0A913Y0S1"/>
<evidence type="ECO:0000259" key="5">
    <source>
        <dbReference type="PROSITE" id="PS50837"/>
    </source>
</evidence>
<dbReference type="Proteomes" id="UP000887567">
    <property type="component" value="Unplaced"/>
</dbReference>
<protein>
    <recommendedName>
        <fullName evidence="5">NACHT domain-containing protein</fullName>
    </recommendedName>
</protein>
<organism evidence="6 7">
    <name type="scientific">Exaiptasia diaphana</name>
    <name type="common">Tropical sea anemone</name>
    <name type="synonym">Aiptasia pulchella</name>
    <dbReference type="NCBI Taxonomy" id="2652724"/>
    <lineage>
        <taxon>Eukaryota</taxon>
        <taxon>Metazoa</taxon>
        <taxon>Cnidaria</taxon>
        <taxon>Anthozoa</taxon>
        <taxon>Hexacorallia</taxon>
        <taxon>Actiniaria</taxon>
        <taxon>Aiptasiidae</taxon>
        <taxon>Exaiptasia</taxon>
    </lineage>
</organism>
<dbReference type="PROSITE" id="PS50837">
    <property type="entry name" value="NACHT"/>
    <property type="match status" value="1"/>
</dbReference>
<evidence type="ECO:0000256" key="3">
    <source>
        <dbReference type="SAM" id="Coils"/>
    </source>
</evidence>
<dbReference type="Pfam" id="PF18738">
    <property type="entry name" value="HEPN_DZIP3"/>
    <property type="match status" value="1"/>
</dbReference>
<dbReference type="Pfam" id="PF13516">
    <property type="entry name" value="LRR_6"/>
    <property type="match status" value="3"/>
</dbReference>
<keyword evidence="1" id="KW-0547">Nucleotide-binding</keyword>
<sequence>MASKLPIITKENSNFFRLCKLLIDGGTHALKVIFDGKHPPHDLKKHLSDSKRHNILKNLKAKKLLRPEQWKKLYPSVGSATSAGFDITLLSLLLRNICNLPTPANGWDKEPAATSVNEEDDVVRLRLYRNNLYGHISEPALSDADFNKYWNDIETVLLRHGVDKTAIDSLKTQSFEPEDEDYYIKCLKEWITDEADRVINAVKRVLEEIENVKDKLDELKLEPSKPPATDEDMKLYSENLKKTIIKQTELNLQPKEIKQEMKTDDIFTNLIVHHGEKRRPESGLPEQIQSPQKGYPGRKTLTEIKQCSKIFVDEDEKDTTAKRILLSGEPGVGKTLFSQKLLRDLATNSISIPGITFTYLLTFRQLNNLPNETLDLRELLNLSPLLNDETMIDENVMEYILQHSEQLLIVLDGFDEYKDSNKILGDFESQFPNDSKTKKPVAALLSKLIRKQILQDAVIMITSRLGEAIDLTQKFYFDRYVEISGFSESQVIEYVEKYFSTKPEEVKNLALRKVKESVHYISFGRVPFRCLLMCIVIEWKIKKHDDSCPLTLTELFCEVIQCIEETDYNRAADDKASSVRIDKTLDNFSKLAAQLAKDNRFSFTLQDLENLGLTKNESLHMKSSSLIIFCYPVSHNSPFKKPACEYSFTHFTIQEFFVARYLVEKGEMPGDKTGTEMVYIFMSGLLGSRKLKNKELMEKLLECLGKHIRDKDRLRLVSLRCLHEFGEESLTGEQLTANRDSRYWRTYVRIELHGVTDTDCDAIAKLAESTATSSSTARALSIVNSSITVGGLEKLLRSLHDSIDIAALILWGCGLDDECAKWLSTEYFHGNTKITELDLSANEISNDGVIDIMENLPSNLTVLYLSWNKISDKGVEHIMEHFPNQLTKLHLGSNNISDECKKKMKQICKKENPDLRLDIR</sequence>
<dbReference type="SUPFAM" id="SSF52047">
    <property type="entry name" value="RNI-like"/>
    <property type="match status" value="1"/>
</dbReference>
<dbReference type="InterPro" id="IPR032675">
    <property type="entry name" value="LRR_dom_sf"/>
</dbReference>
<dbReference type="SMART" id="SM00382">
    <property type="entry name" value="AAA"/>
    <property type="match status" value="1"/>
</dbReference>
<keyword evidence="3" id="KW-0175">Coiled coil</keyword>
<proteinExistence type="predicted"/>
<dbReference type="RefSeq" id="XP_020913295.1">
    <property type="nucleotide sequence ID" value="XM_021057636.2"/>
</dbReference>
<dbReference type="InterPro" id="IPR003593">
    <property type="entry name" value="AAA+_ATPase"/>
</dbReference>
<dbReference type="GO" id="GO:0005524">
    <property type="term" value="F:ATP binding"/>
    <property type="evidence" value="ECO:0007669"/>
    <property type="project" value="UniProtKB-KW"/>
</dbReference>
<reference evidence="6" key="1">
    <citation type="submission" date="2022-11" db="UniProtKB">
        <authorList>
            <consortium name="EnsemblMetazoa"/>
        </authorList>
    </citation>
    <scope>IDENTIFICATION</scope>
</reference>
<dbReference type="InterPro" id="IPR001611">
    <property type="entry name" value="Leu-rich_rpt"/>
</dbReference>
<dbReference type="OMA" id="VEHIMEH"/>
<dbReference type="KEGG" id="epa:110250972"/>
<dbReference type="InterPro" id="IPR027417">
    <property type="entry name" value="P-loop_NTPase"/>
</dbReference>
<dbReference type="SUPFAM" id="SSF52540">
    <property type="entry name" value="P-loop containing nucleoside triphosphate hydrolases"/>
    <property type="match status" value="1"/>
</dbReference>
<feature type="coiled-coil region" evidence="3">
    <location>
        <begin position="195"/>
        <end position="222"/>
    </location>
</feature>
<feature type="region of interest" description="Disordered" evidence="4">
    <location>
        <begin position="276"/>
        <end position="298"/>
    </location>
</feature>
<dbReference type="Gene3D" id="3.80.10.10">
    <property type="entry name" value="Ribonuclease Inhibitor"/>
    <property type="match status" value="1"/>
</dbReference>
<dbReference type="Pfam" id="PF05729">
    <property type="entry name" value="NACHT"/>
    <property type="match status" value="1"/>
</dbReference>
<dbReference type="Gene3D" id="3.40.50.300">
    <property type="entry name" value="P-loop containing nucleotide triphosphate hydrolases"/>
    <property type="match status" value="1"/>
</dbReference>
<dbReference type="InterPro" id="IPR041249">
    <property type="entry name" value="HEPN_DZIP3"/>
</dbReference>